<keyword evidence="7 9" id="KW-0520">NAD</keyword>
<accession>A0A0M2HD28</accession>
<dbReference type="HAMAP" id="MF_00361">
    <property type="entry name" value="NAD_kinase"/>
    <property type="match status" value="1"/>
</dbReference>
<dbReference type="Pfam" id="PF20143">
    <property type="entry name" value="NAD_kinase_C"/>
    <property type="match status" value="1"/>
</dbReference>
<dbReference type="InterPro" id="IPR016064">
    <property type="entry name" value="NAD/diacylglycerol_kinase_sf"/>
</dbReference>
<evidence type="ECO:0000256" key="1">
    <source>
        <dbReference type="ARBA" id="ARBA00022490"/>
    </source>
</evidence>
<dbReference type="PANTHER" id="PTHR20275">
    <property type="entry name" value="NAD KINASE"/>
    <property type="match status" value="1"/>
</dbReference>
<dbReference type="GO" id="GO:0005524">
    <property type="term" value="F:ATP binding"/>
    <property type="evidence" value="ECO:0007669"/>
    <property type="project" value="UniProtKB-KW"/>
</dbReference>
<evidence type="ECO:0000256" key="3">
    <source>
        <dbReference type="ARBA" id="ARBA00022741"/>
    </source>
</evidence>
<dbReference type="SUPFAM" id="SSF111331">
    <property type="entry name" value="NAD kinase/diacylglycerol kinase-like"/>
    <property type="match status" value="1"/>
</dbReference>
<feature type="binding site" evidence="9">
    <location>
        <begin position="198"/>
        <end position="203"/>
    </location>
    <ligand>
        <name>NAD(+)</name>
        <dbReference type="ChEBI" id="CHEBI:57540"/>
    </ligand>
</feature>
<dbReference type="GO" id="GO:0003951">
    <property type="term" value="F:NAD+ kinase activity"/>
    <property type="evidence" value="ECO:0007669"/>
    <property type="project" value="UniProtKB-UniRule"/>
</dbReference>
<evidence type="ECO:0000313" key="10">
    <source>
        <dbReference type="EMBL" id="KJL42594.1"/>
    </source>
</evidence>
<comment type="function">
    <text evidence="9">Involved in the regulation of the intracellular balance of NAD and NADP, and is a key enzyme in the biosynthesis of NADP. Catalyzes specifically the phosphorylation on 2'-hydroxyl of the adenosine moiety of NAD to yield NADP.</text>
</comment>
<dbReference type="NCBIfam" id="NF002892">
    <property type="entry name" value="PRK03372.1"/>
    <property type="match status" value="1"/>
</dbReference>
<feature type="binding site" evidence="9">
    <location>
        <begin position="157"/>
        <end position="158"/>
    </location>
    <ligand>
        <name>NAD(+)</name>
        <dbReference type="ChEBI" id="CHEBI:57540"/>
    </ligand>
</feature>
<evidence type="ECO:0000313" key="11">
    <source>
        <dbReference type="Proteomes" id="UP000034098"/>
    </source>
</evidence>
<protein>
    <recommendedName>
        <fullName evidence="9">NAD kinase</fullName>
        <ecNumber evidence="9">2.7.1.23</ecNumber>
    </recommendedName>
    <alternativeName>
        <fullName evidence="9">ATP-dependent NAD kinase</fullName>
    </alternativeName>
</protein>
<evidence type="ECO:0000256" key="7">
    <source>
        <dbReference type="ARBA" id="ARBA00023027"/>
    </source>
</evidence>
<comment type="similarity">
    <text evidence="9">Belongs to the NAD kinase family.</text>
</comment>
<evidence type="ECO:0000256" key="4">
    <source>
        <dbReference type="ARBA" id="ARBA00022777"/>
    </source>
</evidence>
<dbReference type="GO" id="GO:0046872">
    <property type="term" value="F:metal ion binding"/>
    <property type="evidence" value="ECO:0007669"/>
    <property type="project" value="UniProtKB-UniRule"/>
</dbReference>
<dbReference type="InterPro" id="IPR017437">
    <property type="entry name" value="ATP-NAD_kinase_PpnK-typ_C"/>
</dbReference>
<keyword evidence="2 9" id="KW-0808">Transferase</keyword>
<feature type="binding site" evidence="9">
    <location>
        <position position="187"/>
    </location>
    <ligand>
        <name>NAD(+)</name>
        <dbReference type="ChEBI" id="CHEBI:57540"/>
    </ligand>
</feature>
<dbReference type="GO" id="GO:0006741">
    <property type="term" value="P:NADP+ biosynthetic process"/>
    <property type="evidence" value="ECO:0007669"/>
    <property type="project" value="UniProtKB-UniRule"/>
</dbReference>
<dbReference type="GO" id="GO:0005737">
    <property type="term" value="C:cytoplasm"/>
    <property type="evidence" value="ECO:0007669"/>
    <property type="project" value="UniProtKB-SubCell"/>
</dbReference>
<comment type="cofactor">
    <cofactor evidence="9">
        <name>a divalent metal cation</name>
        <dbReference type="ChEBI" id="CHEBI:60240"/>
    </cofactor>
</comment>
<feature type="active site" description="Proton acceptor" evidence="9">
    <location>
        <position position="82"/>
    </location>
</feature>
<reference evidence="10 11" key="1">
    <citation type="submission" date="2015-02" db="EMBL/GenBank/DDBJ databases">
        <title>Draft genome sequences of ten Microbacterium spp. with emphasis on heavy metal contaminated environments.</title>
        <authorList>
            <person name="Corretto E."/>
        </authorList>
    </citation>
    <scope>NUCLEOTIDE SEQUENCE [LARGE SCALE GENOMIC DNA]</scope>
    <source>
        <strain evidence="10 11">DSM 8608</strain>
    </source>
</reference>
<gene>
    <name evidence="10" type="primary">ppnK</name>
    <name evidence="9" type="synonym">nadK</name>
    <name evidence="10" type="ORF">RS82_02152</name>
</gene>
<keyword evidence="1 9" id="KW-0963">Cytoplasm</keyword>
<dbReference type="InterPro" id="IPR017438">
    <property type="entry name" value="ATP-NAD_kinase_N"/>
</dbReference>
<dbReference type="Proteomes" id="UP000034098">
    <property type="component" value="Unassembled WGS sequence"/>
</dbReference>
<keyword evidence="5 9" id="KW-0067">ATP-binding</keyword>
<feature type="binding site" evidence="9">
    <location>
        <position position="87"/>
    </location>
    <ligand>
        <name>NAD(+)</name>
        <dbReference type="ChEBI" id="CHEBI:57540"/>
    </ligand>
</feature>
<feature type="binding site" evidence="9">
    <location>
        <position position="168"/>
    </location>
    <ligand>
        <name>NAD(+)</name>
        <dbReference type="ChEBI" id="CHEBI:57540"/>
    </ligand>
</feature>
<comment type="subcellular location">
    <subcellularLocation>
        <location evidence="9">Cytoplasm</location>
    </subcellularLocation>
</comment>
<dbReference type="EC" id="2.7.1.23" evidence="9"/>
<keyword evidence="11" id="KW-1185">Reference proteome</keyword>
<proteinExistence type="inferred from homology"/>
<name>A0A0M2HD28_MICTR</name>
<evidence type="ECO:0000256" key="9">
    <source>
        <dbReference type="HAMAP-Rule" id="MF_00361"/>
    </source>
</evidence>
<dbReference type="GO" id="GO:0051287">
    <property type="term" value="F:NAD binding"/>
    <property type="evidence" value="ECO:0007669"/>
    <property type="project" value="UniProtKB-ARBA"/>
</dbReference>
<comment type="catalytic activity">
    <reaction evidence="8 9">
        <text>NAD(+) + ATP = ADP + NADP(+) + H(+)</text>
        <dbReference type="Rhea" id="RHEA:18629"/>
        <dbReference type="ChEBI" id="CHEBI:15378"/>
        <dbReference type="ChEBI" id="CHEBI:30616"/>
        <dbReference type="ChEBI" id="CHEBI:57540"/>
        <dbReference type="ChEBI" id="CHEBI:58349"/>
        <dbReference type="ChEBI" id="CHEBI:456216"/>
        <dbReference type="EC" id="2.7.1.23"/>
    </reaction>
</comment>
<sequence>MNDAETEAQRSILVVAHAHRADTVAAAERVVAALRAAGARPVLALDDGEDLVQAGPSLADVAVLGIDVPVTDIELAIVVGGDGTILRAAELVREGRAPVLGINMGHVGFLAEIERDDMDEAVRRVIARDYEVEERMALQVRVKDTGDSVIYETWALNEATVEKASRERLLEVVVEIDGRPLSTFGCDGMVVSTPTGSTAYNFSAGGPVIWPTVEAIAVVPLSAHALFAKPLVVGPEHSVAIEVLERTNGTGILWCDGRRSHDLPPGARVVVRRSDRPVRLARLHPAQFTDRLVRKFRLPVEGWRGPAAITGVLPTQSQAHAAVVDDVETDIVGSEVAP</sequence>
<organism evidence="10 11">
    <name type="scientific">Microbacterium trichothecenolyticum</name>
    <name type="common">Aureobacterium trichothecenolyticum</name>
    <dbReference type="NCBI Taxonomy" id="69370"/>
    <lineage>
        <taxon>Bacteria</taxon>
        <taxon>Bacillati</taxon>
        <taxon>Actinomycetota</taxon>
        <taxon>Actinomycetes</taxon>
        <taxon>Micrococcales</taxon>
        <taxon>Microbacteriaceae</taxon>
        <taxon>Microbacterium</taxon>
    </lineage>
</organism>
<dbReference type="Pfam" id="PF01513">
    <property type="entry name" value="NAD_kinase"/>
    <property type="match status" value="1"/>
</dbReference>
<dbReference type="Gene3D" id="3.40.50.10330">
    <property type="entry name" value="Probable inorganic polyphosphate/atp-NAD kinase, domain 1"/>
    <property type="match status" value="1"/>
</dbReference>
<evidence type="ECO:0000256" key="5">
    <source>
        <dbReference type="ARBA" id="ARBA00022840"/>
    </source>
</evidence>
<evidence type="ECO:0000256" key="8">
    <source>
        <dbReference type="ARBA" id="ARBA00047925"/>
    </source>
</evidence>
<dbReference type="InterPro" id="IPR002504">
    <property type="entry name" value="NADK"/>
</dbReference>
<evidence type="ECO:0000256" key="2">
    <source>
        <dbReference type="ARBA" id="ARBA00022679"/>
    </source>
</evidence>
<keyword evidence="6 9" id="KW-0521">NADP</keyword>
<dbReference type="GO" id="GO:0019674">
    <property type="term" value="P:NAD+ metabolic process"/>
    <property type="evidence" value="ECO:0007669"/>
    <property type="project" value="InterPro"/>
</dbReference>
<dbReference type="FunFam" id="2.60.200.30:FF:000007">
    <property type="entry name" value="NAD kinase"/>
    <property type="match status" value="1"/>
</dbReference>
<keyword evidence="3 9" id="KW-0547">Nucleotide-binding</keyword>
<dbReference type="PANTHER" id="PTHR20275:SF0">
    <property type="entry name" value="NAD KINASE"/>
    <property type="match status" value="1"/>
</dbReference>
<dbReference type="AlphaFoldDB" id="A0A0M2HD28"/>
<comment type="caution">
    <text evidence="10">The sequence shown here is derived from an EMBL/GenBank/DDBJ whole genome shotgun (WGS) entry which is preliminary data.</text>
</comment>
<dbReference type="RefSeq" id="WP_045299153.1">
    <property type="nucleotide sequence ID" value="NZ_JYJA01000034.1"/>
</dbReference>
<dbReference type="PATRIC" id="fig|69370.6.peg.2183"/>
<evidence type="ECO:0000256" key="6">
    <source>
        <dbReference type="ARBA" id="ARBA00022857"/>
    </source>
</evidence>
<comment type="caution">
    <text evidence="9">Lacks conserved residue(s) required for the propagation of feature annotation.</text>
</comment>
<keyword evidence="4 9" id="KW-0418">Kinase</keyword>
<dbReference type="Gene3D" id="2.60.200.30">
    <property type="entry name" value="Probable inorganic polyphosphate/atp-NAD kinase, domain 2"/>
    <property type="match status" value="1"/>
</dbReference>
<feature type="binding site" evidence="9">
    <location>
        <begin position="82"/>
        <end position="83"/>
    </location>
    <ligand>
        <name>NAD(+)</name>
        <dbReference type="ChEBI" id="CHEBI:57540"/>
    </ligand>
</feature>
<dbReference type="EMBL" id="JYJA01000034">
    <property type="protein sequence ID" value="KJL42594.1"/>
    <property type="molecule type" value="Genomic_DNA"/>
</dbReference>